<organism evidence="9 10">
    <name type="scientific">Caenorhabditis tropicalis</name>
    <dbReference type="NCBI Taxonomy" id="1561998"/>
    <lineage>
        <taxon>Eukaryota</taxon>
        <taxon>Metazoa</taxon>
        <taxon>Ecdysozoa</taxon>
        <taxon>Nematoda</taxon>
        <taxon>Chromadorea</taxon>
        <taxon>Rhabditida</taxon>
        <taxon>Rhabditina</taxon>
        <taxon>Rhabditomorpha</taxon>
        <taxon>Rhabditoidea</taxon>
        <taxon>Rhabditidae</taxon>
        <taxon>Peloderinae</taxon>
        <taxon>Caenorhabditis</taxon>
    </lineage>
</organism>
<sequence length="359" mass="41290">MKTVNREILVSRIRPDFNGTLVAVPYKVRNIDGYLKKLSSYSGKRPTLSSDLQLMITFEQDESDFSDLQFLQKEFPNDFRVSKRNRNSHQEAASSVSKQQLQQVTGRINEQIAKCLPQSPWSEEKDEPREPGNSVSEKVCDILKKQFGASDSRFVTSGREDIDVRMLGTGRPFVVELRNCRITSPVRGLNYLETLKAVEKTINSQKDIKVNFLTRLPRDIAEKLSVGQEDKRKQYCAYCYSILPISDEQFATARSKIPLTIVQKTPVRVLKRRALLDRERTVYTMDFLKLDDHHFEVRLETQAGTYIKEFVHGDFGRTRPSLAELLGVDQGEVDILELDVEQVDLEWPPSIKQSPIKFR</sequence>
<dbReference type="InterPro" id="IPR020103">
    <property type="entry name" value="PsdUridine_synth_cat_dom_sf"/>
</dbReference>
<evidence type="ECO:0000259" key="8">
    <source>
        <dbReference type="Pfam" id="PF21238"/>
    </source>
</evidence>
<dbReference type="Proteomes" id="UP000095282">
    <property type="component" value="Unplaced"/>
</dbReference>
<dbReference type="STRING" id="1561998.A0A1I7UUH3"/>
<proteinExistence type="inferred from homology"/>
<dbReference type="GO" id="GO:0160148">
    <property type="term" value="F:tRNA pseudouridine(55) synthase activity"/>
    <property type="evidence" value="ECO:0007669"/>
    <property type="project" value="UniProtKB-EC"/>
</dbReference>
<dbReference type="Pfam" id="PF21238">
    <property type="entry name" value="Pus10_C"/>
    <property type="match status" value="1"/>
</dbReference>
<dbReference type="GO" id="GO:0003723">
    <property type="term" value="F:RNA binding"/>
    <property type="evidence" value="ECO:0007669"/>
    <property type="project" value="InterPro"/>
</dbReference>
<reference evidence="10" key="1">
    <citation type="submission" date="2016-11" db="UniProtKB">
        <authorList>
            <consortium name="WormBaseParasite"/>
        </authorList>
    </citation>
    <scope>IDENTIFICATION</scope>
</reference>
<dbReference type="InterPro" id="IPR039894">
    <property type="entry name" value="Pus10-like"/>
</dbReference>
<evidence type="ECO:0000256" key="2">
    <source>
        <dbReference type="ARBA" id="ARBA00012787"/>
    </source>
</evidence>
<feature type="domain" description="Pus10-like C-terminal" evidence="8">
    <location>
        <begin position="104"/>
        <end position="344"/>
    </location>
</feature>
<dbReference type="WBParaSite" id="Csp11.Scaffold630.g19472.t1">
    <property type="protein sequence ID" value="Csp11.Scaffold630.g19472.t1"/>
    <property type="gene ID" value="Csp11.Scaffold630.g19472"/>
</dbReference>
<dbReference type="Gene3D" id="3.30.70.2510">
    <property type="match status" value="1"/>
</dbReference>
<protein>
    <recommendedName>
        <fullName evidence="2">tRNA pseudouridine(55) synthase</fullName>
        <ecNumber evidence="2">5.4.99.25</ecNumber>
    </recommendedName>
    <alternativeName>
        <fullName evidence="7">tRNA pseudouridine 55 synthase</fullName>
    </alternativeName>
    <alternativeName>
        <fullName evidence="5">tRNA pseudouridylate synthase</fullName>
    </alternativeName>
    <alternativeName>
        <fullName evidence="6">tRNA-uridine isomerase</fullName>
    </alternativeName>
</protein>
<evidence type="ECO:0000256" key="6">
    <source>
        <dbReference type="ARBA" id="ARBA00079393"/>
    </source>
</evidence>
<evidence type="ECO:0000256" key="3">
    <source>
        <dbReference type="ARBA" id="ARBA00022694"/>
    </source>
</evidence>
<keyword evidence="3" id="KW-0819">tRNA processing</keyword>
<keyword evidence="9" id="KW-1185">Reference proteome</keyword>
<dbReference type="AlphaFoldDB" id="A0A1I7UUH3"/>
<dbReference type="InterPro" id="IPR048741">
    <property type="entry name" value="Pus10-like_C"/>
</dbReference>
<dbReference type="eggNOG" id="KOG2364">
    <property type="taxonomic scope" value="Eukaryota"/>
</dbReference>
<keyword evidence="4" id="KW-0413">Isomerase</keyword>
<dbReference type="FunFam" id="3.30.70.2510:FF:000001">
    <property type="entry name" value="tRNA pseudouridine synthase Pus10"/>
    <property type="match status" value="1"/>
</dbReference>
<dbReference type="FunFam" id="3.30.70.3190:FF:000001">
    <property type="entry name" value="tRNA pseudouridine synthase Pus10"/>
    <property type="match status" value="1"/>
</dbReference>
<dbReference type="Gene3D" id="3.30.70.3190">
    <property type="match status" value="1"/>
</dbReference>
<evidence type="ECO:0000256" key="1">
    <source>
        <dbReference type="ARBA" id="ARBA00009652"/>
    </source>
</evidence>
<evidence type="ECO:0000256" key="5">
    <source>
        <dbReference type="ARBA" id="ARBA00075270"/>
    </source>
</evidence>
<evidence type="ECO:0000256" key="4">
    <source>
        <dbReference type="ARBA" id="ARBA00023235"/>
    </source>
</evidence>
<comment type="similarity">
    <text evidence="1">Belongs to the pseudouridine synthase Pus10 family.</text>
</comment>
<accession>A0A1I7UUH3</accession>
<dbReference type="PANTHER" id="PTHR21568:SF0">
    <property type="entry name" value="TRNA PSEUDOURIDINE SYNTHASE PUS10"/>
    <property type="match status" value="1"/>
</dbReference>
<name>A0A1I7UUH3_9PELO</name>
<dbReference type="GO" id="GO:0031119">
    <property type="term" value="P:tRNA pseudouridine synthesis"/>
    <property type="evidence" value="ECO:0007669"/>
    <property type="project" value="TreeGrafter"/>
</dbReference>
<dbReference type="EC" id="5.4.99.25" evidence="2"/>
<dbReference type="SUPFAM" id="SSF55120">
    <property type="entry name" value="Pseudouridine synthase"/>
    <property type="match status" value="1"/>
</dbReference>
<dbReference type="PANTHER" id="PTHR21568">
    <property type="entry name" value="TRNA PSEUDOURIDINE SYNTHASE PUS10"/>
    <property type="match status" value="1"/>
</dbReference>
<evidence type="ECO:0000256" key="7">
    <source>
        <dbReference type="ARBA" id="ARBA00083669"/>
    </source>
</evidence>
<evidence type="ECO:0000313" key="9">
    <source>
        <dbReference type="Proteomes" id="UP000095282"/>
    </source>
</evidence>
<evidence type="ECO:0000313" key="10">
    <source>
        <dbReference type="WBParaSite" id="Csp11.Scaffold630.g19472.t1"/>
    </source>
</evidence>